<dbReference type="GO" id="GO:0003723">
    <property type="term" value="F:RNA binding"/>
    <property type="evidence" value="ECO:0007669"/>
    <property type="project" value="InterPro"/>
</dbReference>
<evidence type="ECO:0000256" key="2">
    <source>
        <dbReference type="ARBA" id="ARBA00023235"/>
    </source>
</evidence>
<dbReference type="InterPro" id="IPR001656">
    <property type="entry name" value="PsdUridine_synth_TruD"/>
</dbReference>
<dbReference type="PANTHER" id="PTHR13326:SF21">
    <property type="entry name" value="PSEUDOURIDYLATE SYNTHASE PUS7L"/>
    <property type="match status" value="1"/>
</dbReference>
<dbReference type="InterPro" id="IPR042214">
    <property type="entry name" value="TruD_catalytic"/>
</dbReference>
<dbReference type="SUPFAM" id="SSF55120">
    <property type="entry name" value="Pseudouridine synthase"/>
    <property type="match status" value="1"/>
</dbReference>
<dbReference type="NCBIfam" id="TIGR00094">
    <property type="entry name" value="tRNA_TruD_broad"/>
    <property type="match status" value="1"/>
</dbReference>
<name>A0A545W9X8_9HYPO</name>
<dbReference type="InterPro" id="IPR011760">
    <property type="entry name" value="PsdUridine_synth_TruD_insert"/>
</dbReference>
<feature type="region of interest" description="Disordered" evidence="3">
    <location>
        <begin position="172"/>
        <end position="220"/>
    </location>
</feature>
<feature type="region of interest" description="Disordered" evidence="3">
    <location>
        <begin position="673"/>
        <end position="722"/>
    </location>
</feature>
<dbReference type="Pfam" id="PF01142">
    <property type="entry name" value="TruD"/>
    <property type="match status" value="1"/>
</dbReference>
<evidence type="ECO:0000313" key="6">
    <source>
        <dbReference type="Proteomes" id="UP000315783"/>
    </source>
</evidence>
<feature type="compositionally biased region" description="Basic and acidic residues" evidence="3">
    <location>
        <begin position="694"/>
        <end position="703"/>
    </location>
</feature>
<evidence type="ECO:0000256" key="3">
    <source>
        <dbReference type="SAM" id="MobiDB-lite"/>
    </source>
</evidence>
<dbReference type="GO" id="GO:0001522">
    <property type="term" value="P:pseudouridine synthesis"/>
    <property type="evidence" value="ECO:0007669"/>
    <property type="project" value="InterPro"/>
</dbReference>
<dbReference type="PANTHER" id="PTHR13326">
    <property type="entry name" value="TRNA PSEUDOURIDINE SYNTHASE D"/>
    <property type="match status" value="1"/>
</dbReference>
<dbReference type="GO" id="GO:0005634">
    <property type="term" value="C:nucleus"/>
    <property type="evidence" value="ECO:0007669"/>
    <property type="project" value="TreeGrafter"/>
</dbReference>
<protein>
    <submittedName>
        <fullName evidence="5">Pseudouridine synthase TruD/Pus7</fullName>
    </submittedName>
</protein>
<feature type="compositionally biased region" description="Low complexity" evidence="3">
    <location>
        <begin position="673"/>
        <end position="682"/>
    </location>
</feature>
<dbReference type="OrthoDB" id="447290at2759"/>
<keyword evidence="2" id="KW-0413">Isomerase</keyword>
<feature type="domain" description="TRUD" evidence="4">
    <location>
        <begin position="353"/>
        <end position="632"/>
    </location>
</feature>
<accession>A0A545W9X8</accession>
<proteinExistence type="inferred from homology"/>
<comment type="caution">
    <text evidence="5">The sequence shown here is derived from an EMBL/GenBank/DDBJ whole genome shotgun (WGS) entry which is preliminary data.</text>
</comment>
<organism evidence="5 6">
    <name type="scientific">Cordyceps javanica</name>
    <dbReference type="NCBI Taxonomy" id="43265"/>
    <lineage>
        <taxon>Eukaryota</taxon>
        <taxon>Fungi</taxon>
        <taxon>Dikarya</taxon>
        <taxon>Ascomycota</taxon>
        <taxon>Pezizomycotina</taxon>
        <taxon>Sordariomycetes</taxon>
        <taxon>Hypocreomycetidae</taxon>
        <taxon>Hypocreales</taxon>
        <taxon>Cordycipitaceae</taxon>
        <taxon>Cordyceps</taxon>
    </lineage>
</organism>
<dbReference type="PIRSF" id="PIRSF037016">
    <property type="entry name" value="Pseudouridin_synth_euk_prd"/>
    <property type="match status" value="1"/>
</dbReference>
<comment type="similarity">
    <text evidence="1">Belongs to the pseudouridine synthase TruD family.</text>
</comment>
<reference evidence="5 6" key="1">
    <citation type="journal article" date="2019" name="Appl. Microbiol. Biotechnol.">
        <title>Genome sequence of Isaria javanica and comparative genome analysis insights into family S53 peptidase evolution in fungal entomopathogens.</title>
        <authorList>
            <person name="Lin R."/>
            <person name="Zhang X."/>
            <person name="Xin B."/>
            <person name="Zou M."/>
            <person name="Gao Y."/>
            <person name="Qin F."/>
            <person name="Hu Q."/>
            <person name="Xie B."/>
            <person name="Cheng X."/>
        </authorList>
    </citation>
    <scope>NUCLEOTIDE SEQUENCE [LARGE SCALE GENOMIC DNA]</scope>
    <source>
        <strain evidence="5 6">IJ1G</strain>
    </source>
</reference>
<evidence type="ECO:0000259" key="4">
    <source>
        <dbReference type="PROSITE" id="PS50984"/>
    </source>
</evidence>
<sequence length="753" mass="83161">MADPAKYHPRGAPSRDKVLGITQRATPLEFSWAGEMRVRFSDFQVNEIGLDGKVVHLKNVGLTEEQKQAEGITQAEPVTAPKELEAKPAEEQSEKPKPPVKVIEVAPEDVKILAGLAGDKFTQELVDMFREAQTVDPEQRVKPVSSEPIDDKYTRGQIHQEVRRIFQSRVDTTTDGSGGIVATAIRDRPRGKKRGRGGAGGPQQRDNNNNNRERKDNRPAAEYLHFTLYKDNRDTMDAVTQIARMMRSKPQSIGYAGTKDRRASTAQRCSIRYTHQRSLAGLNGNLWGIATGDYEYRDEGIHLGQLLGNEFVITLKNCKVVQESGEAPKPITEQLTLLRSNVGAALEHMAAHGWINYFGHQRFGTHHIGTHEIGKLILGDKYEEAVDALLTYDAELAAQYETVVAEQQRQQEQEQESGATPNKTNMEELARHYACMLFCTGKDVNKAASMMPRRFAAEVCVTRHLTRGGASSMRDFVGSLTHITRGLRSMYLHAYQSHVWNHAASVRWERHGSKVIAGDLVVDDDDAAAAPLYGGKDQDGDDIINPVAEDDDSTPVRARPLTEAEAASGRYTVHDVVLPTPGYQVAYPDNDVGDFYAEFMARPENGGLDPRKMMRMRREFSLPGRYRKLMNRFLAPPSVEFRTYADDKEQMHPTDLDVIKAAAAAAAAAAVAAPVAETTGTTKGDGKEEEEEEPAAKKARVDEDGTNGAVEQGESAQPSPPAEKIAAVVKFQLGRSAYATVTLRELMGDIQED</sequence>
<dbReference type="EMBL" id="SPUK01000002">
    <property type="protein sequence ID" value="TQV99527.1"/>
    <property type="molecule type" value="Genomic_DNA"/>
</dbReference>
<dbReference type="InterPro" id="IPR020103">
    <property type="entry name" value="PsdUridine_synth_cat_dom_sf"/>
</dbReference>
<evidence type="ECO:0000313" key="5">
    <source>
        <dbReference type="EMBL" id="TQV99527.1"/>
    </source>
</evidence>
<dbReference type="Proteomes" id="UP000315783">
    <property type="component" value="Unassembled WGS sequence"/>
</dbReference>
<dbReference type="STRING" id="43265.A0A545W9X8"/>
<dbReference type="CDD" id="cd02576">
    <property type="entry name" value="PseudoU_synth_ScPUS7"/>
    <property type="match status" value="1"/>
</dbReference>
<dbReference type="Gene3D" id="3.30.2350.20">
    <property type="entry name" value="TruD, catalytic domain"/>
    <property type="match status" value="2"/>
</dbReference>
<keyword evidence="6" id="KW-1185">Reference proteome</keyword>
<evidence type="ECO:0000256" key="1">
    <source>
        <dbReference type="ARBA" id="ARBA00007953"/>
    </source>
</evidence>
<feature type="region of interest" description="Disordered" evidence="3">
    <location>
        <begin position="66"/>
        <end position="100"/>
    </location>
</feature>
<feature type="compositionally biased region" description="Basic and acidic residues" evidence="3">
    <location>
        <begin position="82"/>
        <end position="97"/>
    </location>
</feature>
<dbReference type="GO" id="GO:0009982">
    <property type="term" value="F:pseudouridine synthase activity"/>
    <property type="evidence" value="ECO:0007669"/>
    <property type="project" value="InterPro"/>
</dbReference>
<gene>
    <name evidence="5" type="ORF">IF1G_01742</name>
</gene>
<dbReference type="AlphaFoldDB" id="A0A545W9X8"/>
<dbReference type="PROSITE" id="PS50984">
    <property type="entry name" value="TRUD"/>
    <property type="match status" value="1"/>
</dbReference>